<evidence type="ECO:0000313" key="1">
    <source>
        <dbReference type="EMBL" id="SOQ50547.1"/>
    </source>
</evidence>
<name>A0A2H1WBX9_SPOFR</name>
<reference evidence="1" key="1">
    <citation type="submission" date="2016-07" db="EMBL/GenBank/DDBJ databases">
        <authorList>
            <person name="Bretaudeau A."/>
        </authorList>
    </citation>
    <scope>NUCLEOTIDE SEQUENCE</scope>
    <source>
        <strain evidence="1">Rice</strain>
        <tissue evidence="1">Whole body</tissue>
    </source>
</reference>
<sequence length="137" mass="15134">MEDICRRPLPHLGDIGPKVKVDNHPMTSPALGDARGSVDILLTKNNAGAPWANEQTGHLMVKRSAPPMDIRNTRGVTGRIGLEIPLTTAHSTVLLCETESFVRNAHSNLEFNRPMFSRGHLVTDMRTMTTNPLEKKD</sequence>
<proteinExistence type="predicted"/>
<organism evidence="1">
    <name type="scientific">Spodoptera frugiperda</name>
    <name type="common">Fall armyworm</name>
    <dbReference type="NCBI Taxonomy" id="7108"/>
    <lineage>
        <taxon>Eukaryota</taxon>
        <taxon>Metazoa</taxon>
        <taxon>Ecdysozoa</taxon>
        <taxon>Arthropoda</taxon>
        <taxon>Hexapoda</taxon>
        <taxon>Insecta</taxon>
        <taxon>Pterygota</taxon>
        <taxon>Neoptera</taxon>
        <taxon>Endopterygota</taxon>
        <taxon>Lepidoptera</taxon>
        <taxon>Glossata</taxon>
        <taxon>Ditrysia</taxon>
        <taxon>Noctuoidea</taxon>
        <taxon>Noctuidae</taxon>
        <taxon>Amphipyrinae</taxon>
        <taxon>Spodoptera</taxon>
    </lineage>
</organism>
<protein>
    <submittedName>
        <fullName evidence="1">SFRICE_032486</fullName>
    </submittedName>
</protein>
<dbReference type="AlphaFoldDB" id="A0A2H1WBX9"/>
<accession>A0A2H1WBX9</accession>
<gene>
    <name evidence="1" type="ORF">SFRICE_032486</name>
</gene>
<dbReference type="EMBL" id="ODYU01007618">
    <property type="protein sequence ID" value="SOQ50547.1"/>
    <property type="molecule type" value="Genomic_DNA"/>
</dbReference>